<evidence type="ECO:0000256" key="3">
    <source>
        <dbReference type="ARBA" id="ARBA00023008"/>
    </source>
</evidence>
<evidence type="ECO:0000256" key="1">
    <source>
        <dbReference type="ARBA" id="ARBA00004196"/>
    </source>
</evidence>
<sequence>MVDKYELRAIISSGVLLSLFFFAVLYNSYSRKIDMPTCVPFEKTFEKSAVKKIDDGLYEIYLVAHMWTFDPEEIEIPAGSTVDFYLTSKDIVHGFHINEEGVNMMAVPGTINKITTKFEEEGTYRFVCNEFCGTGHQNMMGKIIVK</sequence>
<dbReference type="CDD" id="cd13913">
    <property type="entry name" value="ba3_CcO_II_C"/>
    <property type="match status" value="1"/>
</dbReference>
<dbReference type="SUPFAM" id="SSF49503">
    <property type="entry name" value="Cupredoxins"/>
    <property type="match status" value="1"/>
</dbReference>
<accession>A0ABU0U741</accession>
<dbReference type="InterPro" id="IPR051403">
    <property type="entry name" value="NosZ/Cyto_c_oxidase_sub2"/>
</dbReference>
<gene>
    <name evidence="6" type="ORF">QE382_002764</name>
</gene>
<proteinExistence type="predicted"/>
<keyword evidence="2" id="KW-0479">Metal-binding</keyword>
<comment type="subcellular location">
    <subcellularLocation>
        <location evidence="1">Cell envelope</location>
    </subcellularLocation>
</comment>
<evidence type="ECO:0000256" key="4">
    <source>
        <dbReference type="SAM" id="Phobius"/>
    </source>
</evidence>
<reference evidence="6 7" key="1">
    <citation type="submission" date="2023-07" db="EMBL/GenBank/DDBJ databases">
        <title>Functional and genomic diversity of the sorghum phyllosphere microbiome.</title>
        <authorList>
            <person name="Shade A."/>
        </authorList>
    </citation>
    <scope>NUCLEOTIDE SEQUENCE [LARGE SCALE GENOMIC DNA]</scope>
    <source>
        <strain evidence="6 7">SORGH_AS_0892</strain>
    </source>
</reference>
<feature type="transmembrane region" description="Helical" evidence="4">
    <location>
        <begin position="6"/>
        <end position="26"/>
    </location>
</feature>
<keyword evidence="4" id="KW-0472">Membrane</keyword>
<dbReference type="EMBL" id="JAUTBA010000001">
    <property type="protein sequence ID" value="MDQ1150780.1"/>
    <property type="molecule type" value="Genomic_DNA"/>
</dbReference>
<dbReference type="PROSITE" id="PS50857">
    <property type="entry name" value="COX2_CUA"/>
    <property type="match status" value="1"/>
</dbReference>
<keyword evidence="4" id="KW-0812">Transmembrane</keyword>
<feature type="domain" description="Cytochrome oxidase subunit II copper A binding" evidence="5">
    <location>
        <begin position="55"/>
        <end position="146"/>
    </location>
</feature>
<dbReference type="InterPro" id="IPR002429">
    <property type="entry name" value="CcO_II-like_C"/>
</dbReference>
<protein>
    <submittedName>
        <fullName evidence="6">Cytochrome c oxidase subunit 2</fullName>
    </submittedName>
</protein>
<dbReference type="Proteomes" id="UP001244640">
    <property type="component" value="Unassembled WGS sequence"/>
</dbReference>
<keyword evidence="4" id="KW-1133">Transmembrane helix</keyword>
<dbReference type="InterPro" id="IPR034214">
    <property type="entry name" value="Ba3_CcO_II_C"/>
</dbReference>
<dbReference type="InterPro" id="IPR008972">
    <property type="entry name" value="Cupredoxin"/>
</dbReference>
<comment type="caution">
    <text evidence="6">The sequence shown here is derived from an EMBL/GenBank/DDBJ whole genome shotgun (WGS) entry which is preliminary data.</text>
</comment>
<organism evidence="6 7">
    <name type="scientific">Sphingobacterium zeae</name>
    <dbReference type="NCBI Taxonomy" id="1776859"/>
    <lineage>
        <taxon>Bacteria</taxon>
        <taxon>Pseudomonadati</taxon>
        <taxon>Bacteroidota</taxon>
        <taxon>Sphingobacteriia</taxon>
        <taxon>Sphingobacteriales</taxon>
        <taxon>Sphingobacteriaceae</taxon>
        <taxon>Sphingobacterium</taxon>
    </lineage>
</organism>
<keyword evidence="7" id="KW-1185">Reference proteome</keyword>
<dbReference type="PANTHER" id="PTHR42838:SF2">
    <property type="entry name" value="NITROUS-OXIDE REDUCTASE"/>
    <property type="match status" value="1"/>
</dbReference>
<keyword evidence="3" id="KW-0186">Copper</keyword>
<dbReference type="PANTHER" id="PTHR42838">
    <property type="entry name" value="CYTOCHROME C OXIDASE SUBUNIT II"/>
    <property type="match status" value="1"/>
</dbReference>
<evidence type="ECO:0000256" key="2">
    <source>
        <dbReference type="ARBA" id="ARBA00022723"/>
    </source>
</evidence>
<evidence type="ECO:0000313" key="6">
    <source>
        <dbReference type="EMBL" id="MDQ1150780.1"/>
    </source>
</evidence>
<evidence type="ECO:0000259" key="5">
    <source>
        <dbReference type="PROSITE" id="PS50857"/>
    </source>
</evidence>
<evidence type="ECO:0000313" key="7">
    <source>
        <dbReference type="Proteomes" id="UP001244640"/>
    </source>
</evidence>
<dbReference type="Pfam" id="PF00116">
    <property type="entry name" value="COX2"/>
    <property type="match status" value="1"/>
</dbReference>
<dbReference type="RefSeq" id="WP_307186372.1">
    <property type="nucleotide sequence ID" value="NZ_JAUTBA010000001.1"/>
</dbReference>
<name>A0ABU0U741_9SPHI</name>
<dbReference type="Gene3D" id="2.60.40.420">
    <property type="entry name" value="Cupredoxins - blue copper proteins"/>
    <property type="match status" value="1"/>
</dbReference>